<evidence type="ECO:0000313" key="10">
    <source>
        <dbReference type="Proteomes" id="UP000247498"/>
    </source>
</evidence>
<evidence type="ECO:0000313" key="9">
    <source>
        <dbReference type="EMBL" id="GBF97259.1"/>
    </source>
</evidence>
<sequence>MAGTLVGARPRRPRDPACDGDQAVCISVPPRGSSSPGVAEMVVITDSIRLAFCFTGVVGALLIYGVLQERIMTLPFGEGDNQEVFKYSLFIVSCNRLIAACIAACTLVSKGMYSELKPVAPIYAYASVSLSNVIATTCQYEALKHVSFAVQTLGKCAKMFPVMVWGFFILKKRYGLKDVGLAVAITGGCFVFFSFGPTASRVAKGAASNLFGVGLMGGYLFADGYTSTFQQAMFKGHSMSTYNQVLWTALCSIVLSSFGLISSGQVGGTIRFLIAHPEAAFSIFLLSTAASCGSLFISYTIKTFGALTFAVIMTTRQFLSILLSSFFFGNPLTGGQWLGTLIVVTSLYYQGLTKEAKSSKTKEAGGEGEGADPLLSKMAAPPKA</sequence>
<proteinExistence type="inferred from homology"/>
<feature type="region of interest" description="Disordered" evidence="7">
    <location>
        <begin position="356"/>
        <end position="384"/>
    </location>
</feature>
<dbReference type="GO" id="GO:0046964">
    <property type="term" value="F:3'-phosphoadenosine 5'-phosphosulfate transmembrane transporter activity"/>
    <property type="evidence" value="ECO:0007669"/>
    <property type="project" value="TreeGrafter"/>
</dbReference>
<evidence type="ECO:0000256" key="2">
    <source>
        <dbReference type="ARBA" id="ARBA00008349"/>
    </source>
</evidence>
<dbReference type="InterPro" id="IPR013657">
    <property type="entry name" value="SCL35B1-4/HUT1"/>
</dbReference>
<dbReference type="PANTHER" id="PTHR10778">
    <property type="entry name" value="SOLUTE CARRIER FAMILY 35 MEMBER B"/>
    <property type="match status" value="1"/>
</dbReference>
<dbReference type="GO" id="GO:0005789">
    <property type="term" value="C:endoplasmic reticulum membrane"/>
    <property type="evidence" value="ECO:0007669"/>
    <property type="project" value="TreeGrafter"/>
</dbReference>
<accession>A0A2V0PCK3</accession>
<dbReference type="GO" id="GO:0000139">
    <property type="term" value="C:Golgi membrane"/>
    <property type="evidence" value="ECO:0007669"/>
    <property type="project" value="TreeGrafter"/>
</dbReference>
<dbReference type="FunCoup" id="A0A2V0PCK3">
    <property type="interactions" value="1293"/>
</dbReference>
<feature type="transmembrane region" description="Helical" evidence="8">
    <location>
        <begin position="206"/>
        <end position="225"/>
    </location>
</feature>
<feature type="transmembrane region" description="Helical" evidence="8">
    <location>
        <begin position="306"/>
        <end position="328"/>
    </location>
</feature>
<evidence type="ECO:0000256" key="4">
    <source>
        <dbReference type="ARBA" id="ARBA00022692"/>
    </source>
</evidence>
<dbReference type="AlphaFoldDB" id="A0A2V0PCK3"/>
<dbReference type="Proteomes" id="UP000247498">
    <property type="component" value="Unassembled WGS sequence"/>
</dbReference>
<reference evidence="9 10" key="1">
    <citation type="journal article" date="2018" name="Sci. Rep.">
        <title>Raphidocelis subcapitata (=Pseudokirchneriella subcapitata) provides an insight into genome evolution and environmental adaptations in the Sphaeropleales.</title>
        <authorList>
            <person name="Suzuki S."/>
            <person name="Yamaguchi H."/>
            <person name="Nakajima N."/>
            <person name="Kawachi M."/>
        </authorList>
    </citation>
    <scope>NUCLEOTIDE SEQUENCE [LARGE SCALE GENOMIC DNA]</scope>
    <source>
        <strain evidence="9 10">NIES-35</strain>
    </source>
</reference>
<comment type="similarity">
    <text evidence="2">Belongs to the nucleotide-sugar transporter family. UDP-galactose:UMP antiporter (TC 2.A.7.11) subfamily.</text>
</comment>
<comment type="caution">
    <text evidence="9">The sequence shown here is derived from an EMBL/GenBank/DDBJ whole genome shotgun (WGS) entry which is preliminary data.</text>
</comment>
<feature type="transmembrane region" description="Helical" evidence="8">
    <location>
        <begin position="87"/>
        <end position="108"/>
    </location>
</feature>
<keyword evidence="6 8" id="KW-0472">Membrane</keyword>
<feature type="transmembrane region" description="Helical" evidence="8">
    <location>
        <begin position="179"/>
        <end position="200"/>
    </location>
</feature>
<dbReference type="OrthoDB" id="1601at2759"/>
<evidence type="ECO:0000256" key="7">
    <source>
        <dbReference type="SAM" id="MobiDB-lite"/>
    </source>
</evidence>
<gene>
    <name evidence="9" type="ORF">Rsub_09950</name>
</gene>
<feature type="transmembrane region" description="Helical" evidence="8">
    <location>
        <begin position="334"/>
        <end position="352"/>
    </location>
</feature>
<feature type="transmembrane region" description="Helical" evidence="8">
    <location>
        <begin position="245"/>
        <end position="267"/>
    </location>
</feature>
<keyword evidence="4 8" id="KW-0812">Transmembrane</keyword>
<dbReference type="InParanoid" id="A0A2V0PCK3"/>
<dbReference type="Pfam" id="PF08449">
    <property type="entry name" value="UAA"/>
    <property type="match status" value="1"/>
</dbReference>
<dbReference type="EMBL" id="BDRX01000095">
    <property type="protein sequence ID" value="GBF97259.1"/>
    <property type="molecule type" value="Genomic_DNA"/>
</dbReference>
<dbReference type="PANTHER" id="PTHR10778:SF13">
    <property type="entry name" value="ADENOSINE 3'-PHOSPHO 5'-PHOSPHOSULFATE TRANSPORTER 1"/>
    <property type="match status" value="1"/>
</dbReference>
<evidence type="ECO:0000256" key="8">
    <source>
        <dbReference type="SAM" id="Phobius"/>
    </source>
</evidence>
<feature type="transmembrane region" description="Helical" evidence="8">
    <location>
        <begin position="279"/>
        <end position="299"/>
    </location>
</feature>
<keyword evidence="5 8" id="KW-1133">Transmembrane helix</keyword>
<protein>
    <submittedName>
        <fullName evidence="9">Drug metabolite transporter</fullName>
    </submittedName>
</protein>
<evidence type="ECO:0000256" key="3">
    <source>
        <dbReference type="ARBA" id="ARBA00022448"/>
    </source>
</evidence>
<name>A0A2V0PCK3_9CHLO</name>
<feature type="compositionally biased region" description="Basic and acidic residues" evidence="7">
    <location>
        <begin position="356"/>
        <end position="365"/>
    </location>
</feature>
<evidence type="ECO:0000256" key="1">
    <source>
        <dbReference type="ARBA" id="ARBA00004141"/>
    </source>
</evidence>
<evidence type="ECO:0000256" key="6">
    <source>
        <dbReference type="ARBA" id="ARBA00023136"/>
    </source>
</evidence>
<comment type="subcellular location">
    <subcellularLocation>
        <location evidence="1">Membrane</location>
        <topology evidence="1">Multi-pass membrane protein</topology>
    </subcellularLocation>
</comment>
<keyword evidence="3" id="KW-0813">Transport</keyword>
<feature type="transmembrane region" description="Helical" evidence="8">
    <location>
        <begin position="50"/>
        <end position="67"/>
    </location>
</feature>
<keyword evidence="10" id="KW-1185">Reference proteome</keyword>
<evidence type="ECO:0000256" key="5">
    <source>
        <dbReference type="ARBA" id="ARBA00022989"/>
    </source>
</evidence>
<organism evidence="9 10">
    <name type="scientific">Raphidocelis subcapitata</name>
    <dbReference type="NCBI Taxonomy" id="307507"/>
    <lineage>
        <taxon>Eukaryota</taxon>
        <taxon>Viridiplantae</taxon>
        <taxon>Chlorophyta</taxon>
        <taxon>core chlorophytes</taxon>
        <taxon>Chlorophyceae</taxon>
        <taxon>CS clade</taxon>
        <taxon>Sphaeropleales</taxon>
        <taxon>Selenastraceae</taxon>
        <taxon>Raphidocelis</taxon>
    </lineage>
</organism>